<keyword evidence="1" id="KW-0645">Protease</keyword>
<gene>
    <name evidence="2" type="ORF">J2Z65_000664</name>
</gene>
<evidence type="ECO:0000313" key="2">
    <source>
        <dbReference type="EMBL" id="MBP1961470.1"/>
    </source>
</evidence>
<dbReference type="SUPFAM" id="SSF50494">
    <property type="entry name" value="Trypsin-like serine proteases"/>
    <property type="match status" value="1"/>
</dbReference>
<reference evidence="2 3" key="1">
    <citation type="submission" date="2021-03" db="EMBL/GenBank/DDBJ databases">
        <title>Genomic Encyclopedia of Type Strains, Phase IV (KMG-IV): sequencing the most valuable type-strain genomes for metagenomic binning, comparative biology and taxonomic classification.</title>
        <authorList>
            <person name="Goeker M."/>
        </authorList>
    </citation>
    <scope>NUCLEOTIDE SEQUENCE [LARGE SCALE GENOMIC DNA]</scope>
    <source>
        <strain evidence="2 3">DSM 24950</strain>
    </source>
</reference>
<dbReference type="InterPro" id="IPR009003">
    <property type="entry name" value="Peptidase_S1_PA"/>
</dbReference>
<dbReference type="EMBL" id="JAGGKV010000001">
    <property type="protein sequence ID" value="MBP1961470.1"/>
    <property type="molecule type" value="Genomic_DNA"/>
</dbReference>
<keyword evidence="1" id="KW-0720">Serine protease</keyword>
<dbReference type="Gene3D" id="2.40.10.10">
    <property type="entry name" value="Trypsin-like serine proteases"/>
    <property type="match status" value="1"/>
</dbReference>
<dbReference type="InterPro" id="IPR043504">
    <property type="entry name" value="Peptidase_S1_PA_chymotrypsin"/>
</dbReference>
<evidence type="ECO:0000256" key="1">
    <source>
        <dbReference type="ARBA" id="ARBA00022825"/>
    </source>
</evidence>
<evidence type="ECO:0008006" key="4">
    <source>
        <dbReference type="Google" id="ProtNLM"/>
    </source>
</evidence>
<proteinExistence type="predicted"/>
<keyword evidence="3" id="KW-1185">Reference proteome</keyword>
<sequence length="367" mass="38346">MATFHEALKLKNKISPVLLKRAEVVAVGVGYADPSKPSLGAGIIVYTQKKIVPSSLQSLKGVLAKTGTGIPIRFVPSGAFKTNSALPEPKAAAIGGFQGRHRPFPGGVSVGKVSPDATGTGGLIVTKNHKLYILSNNHVLVKNNSSASAATVQPGPADGGEAAKDTVGRRFQFVKLVPGINFQDSALARPALNSLLNPRYLLNSSGRLITVPGHVSSYPVGQQLMKSGRTSGFVRGTVESNHADVRVTYGGALGVLTFRNQSIIRGNTGPVSLPGDSGSVWLRSSDRFAAALNFAGTSDGMRSISNPIGLVMSTYGLRTAVPVAGGTFKAGAIRGIAPKGNHSYVQPLTKEQRNRIRVVYSKSSPKS</sequence>
<accession>A0ABS4HSE2</accession>
<keyword evidence="1" id="KW-0378">Hydrolase</keyword>
<evidence type="ECO:0000313" key="3">
    <source>
        <dbReference type="Proteomes" id="UP001519344"/>
    </source>
</evidence>
<dbReference type="Proteomes" id="UP001519344">
    <property type="component" value="Unassembled WGS sequence"/>
</dbReference>
<dbReference type="RefSeq" id="WP_167063546.1">
    <property type="nucleotide sequence ID" value="NZ_JAAOZR010000031.1"/>
</dbReference>
<protein>
    <recommendedName>
        <fullName evidence="4">Serine protease</fullName>
    </recommendedName>
</protein>
<comment type="caution">
    <text evidence="2">The sequence shown here is derived from an EMBL/GenBank/DDBJ whole genome shotgun (WGS) entry which is preliminary data.</text>
</comment>
<name>A0ABS4HSE2_9BACL</name>
<organism evidence="2 3">
    <name type="scientific">Paenibacillus aceris</name>
    <dbReference type="NCBI Taxonomy" id="869555"/>
    <lineage>
        <taxon>Bacteria</taxon>
        <taxon>Bacillati</taxon>
        <taxon>Bacillota</taxon>
        <taxon>Bacilli</taxon>
        <taxon>Bacillales</taxon>
        <taxon>Paenibacillaceae</taxon>
        <taxon>Paenibacillus</taxon>
    </lineage>
</organism>